<evidence type="ECO:0000313" key="2">
    <source>
        <dbReference type="Proteomes" id="UP000380867"/>
    </source>
</evidence>
<dbReference type="Pfam" id="PF01263">
    <property type="entry name" value="Aldose_epim"/>
    <property type="match status" value="1"/>
</dbReference>
<dbReference type="EMBL" id="SDPQ02000001">
    <property type="protein sequence ID" value="KAA1399553.1"/>
    <property type="molecule type" value="Genomic_DNA"/>
</dbReference>
<name>A0A5M4FIH3_9ACTN</name>
<comment type="caution">
    <text evidence="1">The sequence shown here is derived from an EMBL/GenBank/DDBJ whole genome shotgun (WGS) entry which is preliminary data.</text>
</comment>
<dbReference type="GO" id="GO:0005975">
    <property type="term" value="P:carbohydrate metabolic process"/>
    <property type="evidence" value="ECO:0007669"/>
    <property type="project" value="InterPro"/>
</dbReference>
<keyword evidence="2" id="KW-1185">Reference proteome</keyword>
<dbReference type="OrthoDB" id="4739604at2"/>
<protein>
    <submittedName>
        <fullName evidence="1">Aldose 1-epimerase</fullName>
    </submittedName>
</protein>
<proteinExistence type="predicted"/>
<organism evidence="1 2">
    <name type="scientific">Aeromicrobium ginsengisoli</name>
    <dbReference type="NCBI Taxonomy" id="363867"/>
    <lineage>
        <taxon>Bacteria</taxon>
        <taxon>Bacillati</taxon>
        <taxon>Actinomycetota</taxon>
        <taxon>Actinomycetes</taxon>
        <taxon>Propionibacteriales</taxon>
        <taxon>Nocardioidaceae</taxon>
        <taxon>Aeromicrobium</taxon>
    </lineage>
</organism>
<dbReference type="Proteomes" id="UP000380867">
    <property type="component" value="Unassembled WGS sequence"/>
</dbReference>
<dbReference type="InterPro" id="IPR011013">
    <property type="entry name" value="Gal_mutarotase_sf_dom"/>
</dbReference>
<reference evidence="1" key="1">
    <citation type="submission" date="2019-09" db="EMBL/GenBank/DDBJ databases">
        <authorList>
            <person name="Li J."/>
        </authorList>
    </citation>
    <scope>NUCLEOTIDE SEQUENCE [LARGE SCALE GENOMIC DNA]</scope>
    <source>
        <strain evidence="1">JCM 14732</strain>
    </source>
</reference>
<dbReference type="GO" id="GO:0030246">
    <property type="term" value="F:carbohydrate binding"/>
    <property type="evidence" value="ECO:0007669"/>
    <property type="project" value="InterPro"/>
</dbReference>
<dbReference type="Gene3D" id="2.70.98.10">
    <property type="match status" value="1"/>
</dbReference>
<evidence type="ECO:0000313" key="1">
    <source>
        <dbReference type="EMBL" id="KAA1399553.1"/>
    </source>
</evidence>
<accession>A0A5M4FIH3</accession>
<dbReference type="InterPro" id="IPR014718">
    <property type="entry name" value="GH-type_carb-bd"/>
</dbReference>
<dbReference type="AlphaFoldDB" id="A0A5M4FIH3"/>
<gene>
    <name evidence="1" type="ORF">ESP70_001965</name>
</gene>
<dbReference type="SUPFAM" id="SSF74650">
    <property type="entry name" value="Galactose mutarotase-like"/>
    <property type="match status" value="1"/>
</dbReference>
<dbReference type="RefSeq" id="WP_149687691.1">
    <property type="nucleotide sequence ID" value="NZ_SDPQ02000001.1"/>
</dbReference>
<dbReference type="GO" id="GO:0016853">
    <property type="term" value="F:isomerase activity"/>
    <property type="evidence" value="ECO:0007669"/>
    <property type="project" value="InterPro"/>
</dbReference>
<sequence>MTDVLLNERVRAVIDPTRGARLTSLAIDGHEVLGRATSSAIDPAIADGCFPMVPWAGRVRDGLIALDGTTYELPHTDGTHALHGLGHVAAWERVAQGAYERGIGDPWPTEGVATLTYELLDDGVRIELSWDDDTEAPCSIGLHPWFRRRLDTGGELMASLQPEVMVERGADGLPTGALVDPTSGPWDDCFRLASSPVLTWPGALELTLESSAAWWVVYDEPRDTVCVEPQTAPPDAFGHRALQPDGPWPRGVWLEMRGRAL</sequence>
<dbReference type="InterPro" id="IPR008183">
    <property type="entry name" value="Aldose_1/G6P_1-epimerase"/>
</dbReference>